<comment type="subcellular location">
    <subcellularLocation>
        <location evidence="2">Cytoplasm</location>
    </subcellularLocation>
</comment>
<dbReference type="AlphaFoldDB" id="A0A411YA87"/>
<organism evidence="6 7">
    <name type="scientific">Egibacter rhizosphaerae</name>
    <dbReference type="NCBI Taxonomy" id="1670831"/>
    <lineage>
        <taxon>Bacteria</taxon>
        <taxon>Bacillati</taxon>
        <taxon>Actinomycetota</taxon>
        <taxon>Nitriliruptoria</taxon>
        <taxon>Egibacterales</taxon>
        <taxon>Egibacteraceae</taxon>
        <taxon>Egibacter</taxon>
    </lineage>
</organism>
<evidence type="ECO:0000313" key="7">
    <source>
        <dbReference type="Proteomes" id="UP000291469"/>
    </source>
</evidence>
<keyword evidence="2 6" id="KW-0012">Acyltransferase</keyword>
<feature type="binding site" evidence="2">
    <location>
        <position position="370"/>
    </location>
    <ligand>
        <name>substrate</name>
    </ligand>
</feature>
<proteinExistence type="inferred from homology"/>
<comment type="similarity">
    <text evidence="2">Belongs to the AB hydrolase superfamily. MetX family.</text>
</comment>
<dbReference type="InterPro" id="IPR029058">
    <property type="entry name" value="AB_hydrolase_fold"/>
</dbReference>
<evidence type="ECO:0000256" key="1">
    <source>
        <dbReference type="ARBA" id="ARBA00022679"/>
    </source>
</evidence>
<sequence>MTTDPADASGDRARGATPASGAWGPGDPVGRRRFARTFDRSPLALEAGGALGPIDVAYETWGELAPDGDNAVLVCHALTGDSHVLGPPEPGHPEPGWWDGVVGPGAGIDTDRWFVVCANVLGGCQGTTGPASEAPDGHPYGSRWPRTTIRDQVEVEAALARHLGIEAWAAVVGGSMGGMRALEWAVTHPDRVRRAVVIGCGAQSSAEQIALSEIQIRAIRLDPGFRGGDYYDAPAGPGPHEGLGVARRLGQVTYRSERELAERFGRAPQDGEDPLAGGRYAVESYLDHQADKLARRFDANTYVALSEAMNHHDVGRGRGGTDAALARARVPVTVVGIDSDRLYPPHQQRDLVTRLPDAELAWISSLVGHDGFLVETEQVGEVLARALCP</sequence>
<comment type="catalytic activity">
    <reaction evidence="2">
        <text>L-homoserine + acetyl-CoA = O-acetyl-L-homoserine + CoA</text>
        <dbReference type="Rhea" id="RHEA:13701"/>
        <dbReference type="ChEBI" id="CHEBI:57287"/>
        <dbReference type="ChEBI" id="CHEBI:57288"/>
        <dbReference type="ChEBI" id="CHEBI:57476"/>
        <dbReference type="ChEBI" id="CHEBI:57716"/>
        <dbReference type="EC" id="2.3.1.31"/>
    </reaction>
</comment>
<keyword evidence="7" id="KW-1185">Reference proteome</keyword>
<dbReference type="PIRSF" id="PIRSF000443">
    <property type="entry name" value="Homoser_Ac_trans"/>
    <property type="match status" value="1"/>
</dbReference>
<dbReference type="NCBIfam" id="NF001209">
    <property type="entry name" value="PRK00175.1"/>
    <property type="match status" value="1"/>
</dbReference>
<dbReference type="EC" id="2.3.1.31" evidence="2"/>
<dbReference type="GO" id="GO:0009086">
    <property type="term" value="P:methionine biosynthetic process"/>
    <property type="evidence" value="ECO:0007669"/>
    <property type="project" value="UniProtKB-UniRule"/>
</dbReference>
<evidence type="ECO:0000256" key="4">
    <source>
        <dbReference type="SAM" id="MobiDB-lite"/>
    </source>
</evidence>
<dbReference type="UniPathway" id="UPA00051">
    <property type="reaction ID" value="UER00074"/>
</dbReference>
<gene>
    <name evidence="2" type="primary">metXA</name>
    <name evidence="6" type="ORF">ER308_00035</name>
</gene>
<comment type="function">
    <text evidence="2">Transfers an acetyl group from acetyl-CoA to L-homoserine, forming acetyl-L-homoserine.</text>
</comment>
<dbReference type="GO" id="GO:0004414">
    <property type="term" value="F:homoserine O-acetyltransferase activity"/>
    <property type="evidence" value="ECO:0007669"/>
    <property type="project" value="UniProtKB-UniRule"/>
</dbReference>
<dbReference type="Gene3D" id="3.40.50.1820">
    <property type="entry name" value="alpha/beta hydrolase"/>
    <property type="match status" value="1"/>
</dbReference>
<feature type="region of interest" description="Disordered" evidence="4">
    <location>
        <begin position="1"/>
        <end position="33"/>
    </location>
</feature>
<name>A0A411YA87_9ACTN</name>
<keyword evidence="2" id="KW-0028">Amino-acid biosynthesis</keyword>
<dbReference type="InterPro" id="IPR008220">
    <property type="entry name" value="HAT_MetX-like"/>
</dbReference>
<dbReference type="GO" id="GO:0009092">
    <property type="term" value="P:homoserine metabolic process"/>
    <property type="evidence" value="ECO:0007669"/>
    <property type="project" value="TreeGrafter"/>
</dbReference>
<accession>A0A411YA87</accession>
<protein>
    <recommendedName>
        <fullName evidence="2">Homoserine O-acetyltransferase</fullName>
        <shortName evidence="2">HAT</shortName>
        <ecNumber evidence="2">2.3.1.31</ecNumber>
    </recommendedName>
    <alternativeName>
        <fullName evidence="2">Homoserine transacetylase</fullName>
        <shortName evidence="2">HTA</shortName>
    </alternativeName>
</protein>
<dbReference type="EMBL" id="CP036402">
    <property type="protein sequence ID" value="QBI18116.1"/>
    <property type="molecule type" value="Genomic_DNA"/>
</dbReference>
<keyword evidence="2" id="KW-0486">Methionine biosynthesis</keyword>
<evidence type="ECO:0000256" key="2">
    <source>
        <dbReference type="HAMAP-Rule" id="MF_00296"/>
    </source>
</evidence>
<evidence type="ECO:0000256" key="3">
    <source>
        <dbReference type="PIRSR" id="PIRSR000443-1"/>
    </source>
</evidence>
<dbReference type="NCBIfam" id="TIGR01392">
    <property type="entry name" value="homoserO_Ac_trn"/>
    <property type="match status" value="1"/>
</dbReference>
<dbReference type="OrthoDB" id="9800754at2"/>
<dbReference type="HAMAP" id="MF_00296">
    <property type="entry name" value="MetX_acyltransf"/>
    <property type="match status" value="1"/>
</dbReference>
<dbReference type="Proteomes" id="UP000291469">
    <property type="component" value="Chromosome"/>
</dbReference>
<dbReference type="Pfam" id="PF00561">
    <property type="entry name" value="Abhydrolase_1"/>
    <property type="match status" value="1"/>
</dbReference>
<dbReference type="PANTHER" id="PTHR32268:SF11">
    <property type="entry name" value="HOMOSERINE O-ACETYLTRANSFERASE"/>
    <property type="match status" value="1"/>
</dbReference>
<keyword evidence="1 2" id="KW-0808">Transferase</keyword>
<dbReference type="SUPFAM" id="SSF53474">
    <property type="entry name" value="alpha/beta-Hydrolases"/>
    <property type="match status" value="1"/>
</dbReference>
<comment type="subunit">
    <text evidence="2">Homodimer.</text>
</comment>
<reference evidence="6 7" key="1">
    <citation type="submission" date="2019-01" db="EMBL/GenBank/DDBJ databases">
        <title>Egibacter rhizosphaerae EGI 80759T.</title>
        <authorList>
            <person name="Chen D.-D."/>
            <person name="Tian Y."/>
            <person name="Jiao J.-Y."/>
            <person name="Zhang X.-T."/>
            <person name="Zhang Y.-G."/>
            <person name="Zhang Y."/>
            <person name="Xiao M."/>
            <person name="Shu W.-S."/>
            <person name="Li W.-J."/>
        </authorList>
    </citation>
    <scope>NUCLEOTIDE SEQUENCE [LARGE SCALE GENOMIC DNA]</scope>
    <source>
        <strain evidence="6 7">EGI 80759</strain>
    </source>
</reference>
<dbReference type="RefSeq" id="WP_131153114.1">
    <property type="nucleotide sequence ID" value="NZ_CP036402.1"/>
</dbReference>
<evidence type="ECO:0000313" key="6">
    <source>
        <dbReference type="EMBL" id="QBI18116.1"/>
    </source>
</evidence>
<feature type="active site" description="Nucleophile" evidence="2 3">
    <location>
        <position position="175"/>
    </location>
</feature>
<comment type="caution">
    <text evidence="2">Lacks conserved residue(s) required for the propagation of feature annotation.</text>
</comment>
<evidence type="ECO:0000259" key="5">
    <source>
        <dbReference type="Pfam" id="PF00561"/>
    </source>
</evidence>
<comment type="pathway">
    <text evidence="2">Amino-acid biosynthesis; L-methionine biosynthesis via de novo pathway; O-acetyl-L-homoserine from L-homoserine: step 1/1.</text>
</comment>
<keyword evidence="2" id="KW-0963">Cytoplasm</keyword>
<feature type="active site" evidence="2 3">
    <location>
        <position position="369"/>
    </location>
</feature>
<dbReference type="GO" id="GO:0005737">
    <property type="term" value="C:cytoplasm"/>
    <property type="evidence" value="ECO:0007669"/>
    <property type="project" value="UniProtKB-SubCell"/>
</dbReference>
<feature type="domain" description="AB hydrolase-1" evidence="5">
    <location>
        <begin position="70"/>
        <end position="375"/>
    </location>
</feature>
<dbReference type="PANTHER" id="PTHR32268">
    <property type="entry name" value="HOMOSERINE O-ACETYLTRANSFERASE"/>
    <property type="match status" value="1"/>
</dbReference>
<dbReference type="KEGG" id="erz:ER308_00035"/>
<feature type="active site" evidence="2 3">
    <location>
        <position position="340"/>
    </location>
</feature>
<dbReference type="InterPro" id="IPR000073">
    <property type="entry name" value="AB_hydrolase_1"/>
</dbReference>
<feature type="binding site" evidence="2">
    <location>
        <position position="247"/>
    </location>
    <ligand>
        <name>substrate</name>
    </ligand>
</feature>